<dbReference type="Proteomes" id="UP000035037">
    <property type="component" value="Unassembled WGS sequence"/>
</dbReference>
<evidence type="ECO:0000313" key="1">
    <source>
        <dbReference type="EMBL" id="KKZ10714.1"/>
    </source>
</evidence>
<sequence>MLTCAPEDGLERSQPQRLCGGPVVNRQGQPKILCPLRVFGQPCSSRPDIQCWRVRQCLNNLGDE</sequence>
<protein>
    <submittedName>
        <fullName evidence="1">Uncharacterized protein</fullName>
    </submittedName>
</protein>
<comment type="caution">
    <text evidence="1">The sequence shown here is derived from an EMBL/GenBank/DDBJ whole genome shotgun (WGS) entry which is preliminary data.</text>
</comment>
<accession>A0A0G8AS94</accession>
<organism evidence="1 2">
    <name type="scientific">Candidatus Synechococcus spongiarum 15L</name>
    <dbReference type="NCBI Taxonomy" id="1608419"/>
    <lineage>
        <taxon>Bacteria</taxon>
        <taxon>Bacillati</taxon>
        <taxon>Cyanobacteriota</taxon>
        <taxon>Cyanophyceae</taxon>
        <taxon>Synechococcales</taxon>
        <taxon>Synechococcaceae</taxon>
        <taxon>Synechococcus</taxon>
    </lineage>
</organism>
<evidence type="ECO:0000313" key="2">
    <source>
        <dbReference type="Proteomes" id="UP000035037"/>
    </source>
</evidence>
<reference evidence="1 2" key="2">
    <citation type="submission" date="2015-05" db="EMBL/GenBank/DDBJ databases">
        <title>Lifestyle Evolution in Cyanobacterial Symbionts of Sponges.</title>
        <authorList>
            <person name="Burgsdorf I."/>
            <person name="Slaby B.M."/>
            <person name="Handley K.M."/>
            <person name="Haber M."/>
            <person name="Blom J."/>
            <person name="Marshall C.W."/>
            <person name="Gilbert J.A."/>
            <person name="Hentschel U."/>
            <person name="Steindler L."/>
        </authorList>
    </citation>
    <scope>NUCLEOTIDE SEQUENCE [LARGE SCALE GENOMIC DNA]</scope>
    <source>
        <strain evidence="1">15L</strain>
    </source>
</reference>
<reference evidence="1 2" key="1">
    <citation type="submission" date="2015-02" db="EMBL/GenBank/DDBJ databases">
        <authorList>
            <person name="Slaby B."/>
            <person name="Hentschel U."/>
        </authorList>
    </citation>
    <scope>NUCLEOTIDE SEQUENCE [LARGE SCALE GENOMIC DNA]</scope>
    <source>
        <strain evidence="1">15L</strain>
    </source>
</reference>
<name>A0A0G8AS94_9SYNE</name>
<dbReference type="AlphaFoldDB" id="A0A0G8AS94"/>
<dbReference type="EMBL" id="JYFQ01000170">
    <property type="protein sequence ID" value="KKZ10714.1"/>
    <property type="molecule type" value="Genomic_DNA"/>
</dbReference>
<gene>
    <name evidence="1" type="ORF">TQ37_08440</name>
</gene>
<proteinExistence type="predicted"/>